<dbReference type="PATRIC" id="fig|1121305.3.peg.1150"/>
<accession>A0A151AP45</accession>
<name>A0A151AP45_9CLOT</name>
<dbReference type="RefSeq" id="WP_061858017.1">
    <property type="nucleotide sequence ID" value="NZ_LTBB01000004.1"/>
</dbReference>
<proteinExistence type="predicted"/>
<dbReference type="Proteomes" id="UP000075374">
    <property type="component" value="Unassembled WGS sequence"/>
</dbReference>
<reference evidence="1 2" key="1">
    <citation type="submission" date="2016-02" db="EMBL/GenBank/DDBJ databases">
        <title>Genome sequence of Clostridium colicanis DSM 13634.</title>
        <authorList>
            <person name="Poehlein A."/>
            <person name="Daniel R."/>
        </authorList>
    </citation>
    <scope>NUCLEOTIDE SEQUENCE [LARGE SCALE GENOMIC DNA]</scope>
    <source>
        <strain evidence="1 2">DSM 13634</strain>
    </source>
</reference>
<comment type="caution">
    <text evidence="1">The sequence shown here is derived from an EMBL/GenBank/DDBJ whole genome shotgun (WGS) entry which is preliminary data.</text>
</comment>
<evidence type="ECO:0000313" key="1">
    <source>
        <dbReference type="EMBL" id="KYH29402.1"/>
    </source>
</evidence>
<gene>
    <name evidence="1" type="ORF">CLCOL_11500</name>
</gene>
<dbReference type="STRING" id="1121305.CLCOL_11500"/>
<protein>
    <submittedName>
        <fullName evidence="1">Uncharacterized protein</fullName>
    </submittedName>
</protein>
<keyword evidence="2" id="KW-1185">Reference proteome</keyword>
<organism evidence="1 2">
    <name type="scientific">Clostridium colicanis DSM 13634</name>
    <dbReference type="NCBI Taxonomy" id="1121305"/>
    <lineage>
        <taxon>Bacteria</taxon>
        <taxon>Bacillati</taxon>
        <taxon>Bacillota</taxon>
        <taxon>Clostridia</taxon>
        <taxon>Eubacteriales</taxon>
        <taxon>Clostridiaceae</taxon>
        <taxon>Clostridium</taxon>
    </lineage>
</organism>
<sequence length="114" mass="13259">MLINTVVSAAFKNSLGQYDVKRIYIFNIADINKYFKHIEINFFPKKEIHLNVKCPMCGEKHCYSYDIANIINGSMVIGGCENIGYPIFFIGDKEKVEEKINKYKEVNEKIYAMF</sequence>
<dbReference type="AlphaFoldDB" id="A0A151AP45"/>
<evidence type="ECO:0000313" key="2">
    <source>
        <dbReference type="Proteomes" id="UP000075374"/>
    </source>
</evidence>
<dbReference type="EMBL" id="LTBB01000004">
    <property type="protein sequence ID" value="KYH29402.1"/>
    <property type="molecule type" value="Genomic_DNA"/>
</dbReference>